<dbReference type="SMART" id="SM00796">
    <property type="entry name" value="AHS1"/>
    <property type="match status" value="1"/>
</dbReference>
<keyword evidence="1" id="KW-0547">Nucleotide-binding</keyword>
<dbReference type="PANTHER" id="PTHR34698:SF2">
    <property type="entry name" value="5-OXOPROLINASE SUBUNIT B"/>
    <property type="match status" value="1"/>
</dbReference>
<dbReference type="InterPro" id="IPR003833">
    <property type="entry name" value="CT_C_D"/>
</dbReference>
<evidence type="ECO:0000256" key="3">
    <source>
        <dbReference type="ARBA" id="ARBA00022840"/>
    </source>
</evidence>
<feature type="domain" description="Carboxyltransferase" evidence="4">
    <location>
        <begin position="14"/>
        <end position="210"/>
    </location>
</feature>
<dbReference type="InterPro" id="IPR010016">
    <property type="entry name" value="PxpB"/>
</dbReference>
<dbReference type="Proteomes" id="UP000295280">
    <property type="component" value="Unassembled WGS sequence"/>
</dbReference>
<keyword evidence="2 5" id="KW-0378">Hydrolase</keyword>
<dbReference type="EC" id="3.5.2.9" evidence="5"/>
<evidence type="ECO:0000313" key="6">
    <source>
        <dbReference type="Proteomes" id="UP000295280"/>
    </source>
</evidence>
<evidence type="ECO:0000259" key="4">
    <source>
        <dbReference type="SMART" id="SM00796"/>
    </source>
</evidence>
<reference evidence="5 6" key="1">
    <citation type="submission" date="2019-01" db="EMBL/GenBank/DDBJ databases">
        <title>Draft genome sequences of the type strains of six Macrococcus species.</title>
        <authorList>
            <person name="Mazhar S."/>
            <person name="Altermann E."/>
            <person name="Hill C."/>
            <person name="Mcauliffe O."/>
        </authorList>
    </citation>
    <scope>NUCLEOTIDE SEQUENCE [LARGE SCALE GENOMIC DNA]</scope>
    <source>
        <strain evidence="5 6">ATCC 51828</strain>
    </source>
</reference>
<dbReference type="OrthoDB" id="9778567at2"/>
<accession>A0A9Q8CGD9</accession>
<evidence type="ECO:0000256" key="1">
    <source>
        <dbReference type="ARBA" id="ARBA00022741"/>
    </source>
</evidence>
<protein>
    <submittedName>
        <fullName evidence="5">5-oxoprolinase subunit PxpB</fullName>
        <ecNumber evidence="5">3.5.2.9</ecNumber>
    </submittedName>
</protein>
<keyword evidence="3" id="KW-0067">ATP-binding</keyword>
<dbReference type="GO" id="GO:0005524">
    <property type="term" value="F:ATP binding"/>
    <property type="evidence" value="ECO:0007669"/>
    <property type="project" value="UniProtKB-KW"/>
</dbReference>
<dbReference type="PANTHER" id="PTHR34698">
    <property type="entry name" value="5-OXOPROLINASE SUBUNIT B"/>
    <property type="match status" value="1"/>
</dbReference>
<proteinExistence type="predicted"/>
<dbReference type="GO" id="GO:0017168">
    <property type="term" value="F:5-oxoprolinase (ATP-hydrolyzing) activity"/>
    <property type="evidence" value="ECO:0007669"/>
    <property type="project" value="UniProtKB-EC"/>
</dbReference>
<dbReference type="EMBL" id="SCWD01000007">
    <property type="protein sequence ID" value="TDL95379.1"/>
    <property type="molecule type" value="Genomic_DNA"/>
</dbReference>
<evidence type="ECO:0000256" key="2">
    <source>
        <dbReference type="ARBA" id="ARBA00022801"/>
    </source>
</evidence>
<sequence length="244" mass="27633">MLKFICIVKGVSIMKIRYISENALVCNFDSVIDSHINRRVLSLKHEIEALNIHGVEEMVTSYSTLVIYFNDDITHDTLAAQIKQLKLEQPEGKQAKVFTIPVCYEDGLDLEELAAYCKVSPAEVIERHTSRQYLIYMLGFMPGFPFLGGLDPAIAKPRKETPRKEIPAGSVGIANEQTGMYPISSPGGWNIIGRTPVKLFDTERTPSVYYEAGDYIQFRAISKEEYTAIEQNQNYRIEVKEIES</sequence>
<dbReference type="AlphaFoldDB" id="A0A9Q8CGD9"/>
<dbReference type="Pfam" id="PF02682">
    <property type="entry name" value="CT_C_D"/>
    <property type="match status" value="1"/>
</dbReference>
<dbReference type="Gene3D" id="2.40.100.10">
    <property type="entry name" value="Cyclophilin-like"/>
    <property type="match status" value="1"/>
</dbReference>
<gene>
    <name evidence="5" type="primary">pxpB</name>
    <name evidence="5" type="ORF">ERX40_10375</name>
</gene>
<dbReference type="SUPFAM" id="SSF160467">
    <property type="entry name" value="PH0987 N-terminal domain-like"/>
    <property type="match status" value="1"/>
</dbReference>
<name>A0A9Q8CGD9_9STAP</name>
<dbReference type="Gene3D" id="3.30.1360.40">
    <property type="match status" value="1"/>
</dbReference>
<dbReference type="NCBIfam" id="TIGR00370">
    <property type="entry name" value="5-oxoprolinase subunit PxpB"/>
    <property type="match status" value="1"/>
</dbReference>
<keyword evidence="6" id="KW-1185">Reference proteome</keyword>
<organism evidence="5 6">
    <name type="scientific">Macrococcus carouselicus</name>
    <dbReference type="NCBI Taxonomy" id="69969"/>
    <lineage>
        <taxon>Bacteria</taxon>
        <taxon>Bacillati</taxon>
        <taxon>Bacillota</taxon>
        <taxon>Bacilli</taxon>
        <taxon>Bacillales</taxon>
        <taxon>Staphylococcaceae</taxon>
        <taxon>Macrococcus</taxon>
    </lineage>
</organism>
<comment type="caution">
    <text evidence="5">The sequence shown here is derived from an EMBL/GenBank/DDBJ whole genome shotgun (WGS) entry which is preliminary data.</text>
</comment>
<dbReference type="SUPFAM" id="SSF50891">
    <property type="entry name" value="Cyclophilin-like"/>
    <property type="match status" value="1"/>
</dbReference>
<evidence type="ECO:0000313" key="5">
    <source>
        <dbReference type="EMBL" id="TDL95379.1"/>
    </source>
</evidence>
<dbReference type="InterPro" id="IPR029000">
    <property type="entry name" value="Cyclophilin-like_dom_sf"/>
</dbReference>